<gene>
    <name evidence="2" type="ORF">AVDCRST_MAG29-2522</name>
</gene>
<feature type="non-terminal residue" evidence="2">
    <location>
        <position position="32"/>
    </location>
</feature>
<accession>A0A6J4MCH9</accession>
<feature type="compositionally biased region" description="Basic residues" evidence="1">
    <location>
        <begin position="8"/>
        <end position="32"/>
    </location>
</feature>
<sequence>AFPASAPGHRRAAGTRPRRPLRVHAAHRARTL</sequence>
<name>A0A6J4MCH9_9ACTN</name>
<dbReference type="AlphaFoldDB" id="A0A6J4MCH9"/>
<feature type="non-terminal residue" evidence="2">
    <location>
        <position position="1"/>
    </location>
</feature>
<dbReference type="EMBL" id="CADCUG010000145">
    <property type="protein sequence ID" value="CAA9354925.1"/>
    <property type="molecule type" value="Genomic_DNA"/>
</dbReference>
<reference evidence="2" key="1">
    <citation type="submission" date="2020-02" db="EMBL/GenBank/DDBJ databases">
        <authorList>
            <person name="Meier V. D."/>
        </authorList>
    </citation>
    <scope>NUCLEOTIDE SEQUENCE</scope>
    <source>
        <strain evidence="2">AVDCRST_MAG29</strain>
    </source>
</reference>
<evidence type="ECO:0000313" key="2">
    <source>
        <dbReference type="EMBL" id="CAA9354925.1"/>
    </source>
</evidence>
<evidence type="ECO:0000256" key="1">
    <source>
        <dbReference type="SAM" id="MobiDB-lite"/>
    </source>
</evidence>
<proteinExistence type="predicted"/>
<feature type="region of interest" description="Disordered" evidence="1">
    <location>
        <begin position="1"/>
        <end position="32"/>
    </location>
</feature>
<organism evidence="2">
    <name type="scientific">uncultured Nocardioidaceae bacterium</name>
    <dbReference type="NCBI Taxonomy" id="253824"/>
    <lineage>
        <taxon>Bacteria</taxon>
        <taxon>Bacillati</taxon>
        <taxon>Actinomycetota</taxon>
        <taxon>Actinomycetes</taxon>
        <taxon>Propionibacteriales</taxon>
        <taxon>Nocardioidaceae</taxon>
        <taxon>environmental samples</taxon>
    </lineage>
</organism>
<protein>
    <submittedName>
        <fullName evidence="2">Uncharacterized protein</fullName>
    </submittedName>
</protein>